<name>A0A3S1CAI9_ELYCH</name>
<evidence type="ECO:0000313" key="2">
    <source>
        <dbReference type="Proteomes" id="UP000271974"/>
    </source>
</evidence>
<sequence>NAHFKWGSSEEGPNSVYAKDFALSAAANRAVPVKAIVPDAGNMLQNDPDFSKAARSLKSSDFMAPPRPLVKITNNNAGYKYVDHVNVSLDPSRHAADRQKSVAHSDFNKHPANYHPIPPFVAKSAPYRYLETDNALAYPGLNRGSEAGNSFTSTFMQGLHALDRRRQKEEACKNRASNNKSTHFVVGYAPGTFVPESTHQYAGRP</sequence>
<organism evidence="1 2">
    <name type="scientific">Elysia chlorotica</name>
    <name type="common">Eastern emerald elysia</name>
    <name type="synonym">Sea slug</name>
    <dbReference type="NCBI Taxonomy" id="188477"/>
    <lineage>
        <taxon>Eukaryota</taxon>
        <taxon>Metazoa</taxon>
        <taxon>Spiralia</taxon>
        <taxon>Lophotrochozoa</taxon>
        <taxon>Mollusca</taxon>
        <taxon>Gastropoda</taxon>
        <taxon>Heterobranchia</taxon>
        <taxon>Euthyneura</taxon>
        <taxon>Panpulmonata</taxon>
        <taxon>Sacoglossa</taxon>
        <taxon>Placobranchoidea</taxon>
        <taxon>Plakobranchidae</taxon>
        <taxon>Elysia</taxon>
    </lineage>
</organism>
<protein>
    <submittedName>
        <fullName evidence="1">Uncharacterized protein</fullName>
    </submittedName>
</protein>
<evidence type="ECO:0000313" key="1">
    <source>
        <dbReference type="EMBL" id="RUS87456.1"/>
    </source>
</evidence>
<accession>A0A3S1CAI9</accession>
<reference evidence="1 2" key="1">
    <citation type="submission" date="2019-01" db="EMBL/GenBank/DDBJ databases">
        <title>A draft genome assembly of the solar-powered sea slug Elysia chlorotica.</title>
        <authorList>
            <person name="Cai H."/>
            <person name="Li Q."/>
            <person name="Fang X."/>
            <person name="Li J."/>
            <person name="Curtis N.E."/>
            <person name="Altenburger A."/>
            <person name="Shibata T."/>
            <person name="Feng M."/>
            <person name="Maeda T."/>
            <person name="Schwartz J.A."/>
            <person name="Shigenobu S."/>
            <person name="Lundholm N."/>
            <person name="Nishiyama T."/>
            <person name="Yang H."/>
            <person name="Hasebe M."/>
            <person name="Li S."/>
            <person name="Pierce S.K."/>
            <person name="Wang J."/>
        </authorList>
    </citation>
    <scope>NUCLEOTIDE SEQUENCE [LARGE SCALE GENOMIC DNA]</scope>
    <source>
        <strain evidence="1">EC2010</strain>
        <tissue evidence="1">Whole organism of an adult</tissue>
    </source>
</reference>
<comment type="caution">
    <text evidence="1">The sequence shown here is derived from an EMBL/GenBank/DDBJ whole genome shotgun (WGS) entry which is preliminary data.</text>
</comment>
<dbReference type="OrthoDB" id="26525at2759"/>
<proteinExistence type="predicted"/>
<gene>
    <name evidence="1" type="ORF">EGW08_004772</name>
</gene>
<dbReference type="EMBL" id="RQTK01000110">
    <property type="protein sequence ID" value="RUS87456.1"/>
    <property type="molecule type" value="Genomic_DNA"/>
</dbReference>
<keyword evidence="2" id="KW-1185">Reference proteome</keyword>
<feature type="non-terminal residue" evidence="1">
    <location>
        <position position="1"/>
    </location>
</feature>
<feature type="non-terminal residue" evidence="1">
    <location>
        <position position="205"/>
    </location>
</feature>
<dbReference type="Proteomes" id="UP000271974">
    <property type="component" value="Unassembled WGS sequence"/>
</dbReference>
<dbReference type="AlphaFoldDB" id="A0A3S1CAI9"/>